<sequence length="149" mass="16107">MTTPEYENAACRTNYPSGLFQAGVGLKKEEVLGKMDPGQAAMHRDGGLHIHDLEAHGLVPNCSSPVVSSVIKAEALTSTTDTGKMSEIMDGYRALITRLATQQSGGIGFSKFDIDTAALLSGIEFNDQNKAHLHDCIVSLTHWFNTERT</sequence>
<dbReference type="Proteomes" id="UP000265618">
    <property type="component" value="Unassembled WGS sequence"/>
</dbReference>
<evidence type="ECO:0000313" key="2">
    <source>
        <dbReference type="Proteomes" id="UP000265618"/>
    </source>
</evidence>
<gene>
    <name evidence="1" type="ORF">KIPB_002277</name>
</gene>
<dbReference type="EMBL" id="BDIP01000365">
    <property type="protein sequence ID" value="GIQ81333.1"/>
    <property type="molecule type" value="Genomic_DNA"/>
</dbReference>
<feature type="non-terminal residue" evidence="1">
    <location>
        <position position="1"/>
    </location>
</feature>
<name>A0A9K3CPY3_9EUKA</name>
<evidence type="ECO:0000313" key="1">
    <source>
        <dbReference type="EMBL" id="GIQ81333.1"/>
    </source>
</evidence>
<protein>
    <submittedName>
        <fullName evidence="1">Uncharacterized protein</fullName>
    </submittedName>
</protein>
<dbReference type="GO" id="GO:0008998">
    <property type="term" value="F:ribonucleoside-triphosphate reductase (thioredoxin) activity"/>
    <property type="evidence" value="ECO:0007669"/>
    <property type="project" value="InterPro"/>
</dbReference>
<dbReference type="AlphaFoldDB" id="A0A9K3CPY3"/>
<dbReference type="Gene3D" id="3.20.70.20">
    <property type="match status" value="1"/>
</dbReference>
<organism evidence="1 2">
    <name type="scientific">Kipferlia bialata</name>
    <dbReference type="NCBI Taxonomy" id="797122"/>
    <lineage>
        <taxon>Eukaryota</taxon>
        <taxon>Metamonada</taxon>
        <taxon>Carpediemonas-like organisms</taxon>
        <taxon>Kipferlia</taxon>
    </lineage>
</organism>
<dbReference type="Pfam" id="PF13597">
    <property type="entry name" value="NRDD"/>
    <property type="match status" value="1"/>
</dbReference>
<reference evidence="1 2" key="1">
    <citation type="journal article" date="2018" name="PLoS ONE">
        <title>The draft genome of Kipferlia bialata reveals reductive genome evolution in fornicate parasites.</title>
        <authorList>
            <person name="Tanifuji G."/>
            <person name="Takabayashi S."/>
            <person name="Kume K."/>
            <person name="Takagi M."/>
            <person name="Nakayama T."/>
            <person name="Kamikawa R."/>
            <person name="Inagaki Y."/>
            <person name="Hashimoto T."/>
        </authorList>
    </citation>
    <scope>NUCLEOTIDE SEQUENCE [LARGE SCALE GENOMIC DNA]</scope>
    <source>
        <strain evidence="1">NY0173</strain>
    </source>
</reference>
<dbReference type="GO" id="GO:0006260">
    <property type="term" value="P:DNA replication"/>
    <property type="evidence" value="ECO:0007669"/>
    <property type="project" value="InterPro"/>
</dbReference>
<accession>A0A9K3CPY3</accession>
<keyword evidence="2" id="KW-1185">Reference proteome</keyword>
<proteinExistence type="predicted"/>
<dbReference type="InterPro" id="IPR012833">
    <property type="entry name" value="NrdD"/>
</dbReference>
<comment type="caution">
    <text evidence="1">The sequence shown here is derived from an EMBL/GenBank/DDBJ whole genome shotgun (WGS) entry which is preliminary data.</text>
</comment>